<feature type="domain" description="Ice-binding protein C-terminal" evidence="2">
    <location>
        <begin position="158"/>
        <end position="181"/>
    </location>
</feature>
<feature type="signal peptide" evidence="1">
    <location>
        <begin position="1"/>
        <end position="20"/>
    </location>
</feature>
<evidence type="ECO:0000313" key="4">
    <source>
        <dbReference type="Proteomes" id="UP001204151"/>
    </source>
</evidence>
<proteinExistence type="predicted"/>
<reference evidence="3 4" key="1">
    <citation type="submission" date="2022-08" db="EMBL/GenBank/DDBJ databases">
        <title>Reclassification of Massilia species as members of the genera Telluria, Duganella, Pseudoduganella, Mokoshia gen. nov. and Zemynaea gen. nov. using orthogonal and non-orthogonal genome-based approaches.</title>
        <authorList>
            <person name="Bowman J.P."/>
        </authorList>
    </citation>
    <scope>NUCLEOTIDE SEQUENCE [LARGE SCALE GENOMIC DNA]</scope>
    <source>
        <strain evidence="3 4">JCM 31316</strain>
    </source>
</reference>
<keyword evidence="1" id="KW-0732">Signal</keyword>
<dbReference type="InterPro" id="IPR013424">
    <property type="entry name" value="Ice-binding_C"/>
</dbReference>
<dbReference type="RefSeq" id="WP_258818268.1">
    <property type="nucleotide sequence ID" value="NZ_JANUGW010000015.1"/>
</dbReference>
<name>A0ABT1ZUT8_9BURK</name>
<organism evidence="3 4">
    <name type="scientific">Massilia pinisoli</name>
    <dbReference type="NCBI Taxonomy" id="1772194"/>
    <lineage>
        <taxon>Bacteria</taxon>
        <taxon>Pseudomonadati</taxon>
        <taxon>Pseudomonadota</taxon>
        <taxon>Betaproteobacteria</taxon>
        <taxon>Burkholderiales</taxon>
        <taxon>Oxalobacteraceae</taxon>
        <taxon>Telluria group</taxon>
        <taxon>Massilia</taxon>
    </lineage>
</organism>
<dbReference type="NCBIfam" id="TIGR02595">
    <property type="entry name" value="PEP_CTERM"/>
    <property type="match status" value="1"/>
</dbReference>
<accession>A0ABT1ZUT8</accession>
<feature type="chain" id="PRO_5046624788" evidence="1">
    <location>
        <begin position="21"/>
        <end position="184"/>
    </location>
</feature>
<comment type="caution">
    <text evidence="3">The sequence shown here is derived from an EMBL/GenBank/DDBJ whole genome shotgun (WGS) entry which is preliminary data.</text>
</comment>
<sequence>MKKILLSLALVTGVFSNAQAVIIDSSTAIPTANILSNFNNSGLDWVYAGPIAPNEWGAGNIEPASYRAAEGWRAATAAEWAAHPLWNDFIAPGNPGGIVSPQTITDHSIYIYASEYWSDFRHVDTGDFAFGNVTDGVNGPISGVPETIYVRNTPQSNDVPEPASIALLGLGAFGMSVLRRRKAR</sequence>
<dbReference type="Proteomes" id="UP001204151">
    <property type="component" value="Unassembled WGS sequence"/>
</dbReference>
<evidence type="ECO:0000313" key="3">
    <source>
        <dbReference type="EMBL" id="MCS0583693.1"/>
    </source>
</evidence>
<dbReference type="EMBL" id="JANUGW010000015">
    <property type="protein sequence ID" value="MCS0583693.1"/>
    <property type="molecule type" value="Genomic_DNA"/>
</dbReference>
<protein>
    <submittedName>
        <fullName evidence="3">PEP-CTERM sorting domain-containing protein</fullName>
    </submittedName>
</protein>
<evidence type="ECO:0000259" key="2">
    <source>
        <dbReference type="Pfam" id="PF07589"/>
    </source>
</evidence>
<keyword evidence="4" id="KW-1185">Reference proteome</keyword>
<evidence type="ECO:0000256" key="1">
    <source>
        <dbReference type="SAM" id="SignalP"/>
    </source>
</evidence>
<gene>
    <name evidence="3" type="ORF">NX784_19040</name>
</gene>
<dbReference type="Pfam" id="PF07589">
    <property type="entry name" value="PEP-CTERM"/>
    <property type="match status" value="1"/>
</dbReference>